<dbReference type="EMBL" id="JALLBG020000023">
    <property type="protein sequence ID" value="KAL3771513.1"/>
    <property type="molecule type" value="Genomic_DNA"/>
</dbReference>
<reference evidence="4 5" key="1">
    <citation type="submission" date="2024-10" db="EMBL/GenBank/DDBJ databases">
        <title>Updated reference genomes for cyclostephanoid diatoms.</title>
        <authorList>
            <person name="Roberts W.R."/>
            <person name="Alverson A.J."/>
        </authorList>
    </citation>
    <scope>NUCLEOTIDE SEQUENCE [LARGE SCALE GENOMIC DNA]</scope>
    <source>
        <strain evidence="4 5">AJA232-27</strain>
    </source>
</reference>
<dbReference type="SMART" id="SM00184">
    <property type="entry name" value="RING"/>
    <property type="match status" value="1"/>
</dbReference>
<evidence type="ECO:0000313" key="5">
    <source>
        <dbReference type="Proteomes" id="UP001530293"/>
    </source>
</evidence>
<dbReference type="InterPro" id="IPR001841">
    <property type="entry name" value="Znf_RING"/>
</dbReference>
<dbReference type="PANTHER" id="PTHR45943">
    <property type="entry name" value="E3 UBIQUITIN-PROTEIN LIGASE MYCBP2"/>
    <property type="match status" value="1"/>
</dbReference>
<dbReference type="AlphaFoldDB" id="A0ABD3N5Y7"/>
<keyword evidence="1" id="KW-0862">Zinc</keyword>
<protein>
    <recommendedName>
        <fullName evidence="3">RING-type domain-containing protein</fullName>
    </recommendedName>
</protein>
<proteinExistence type="predicted"/>
<keyword evidence="1" id="KW-0479">Metal-binding</keyword>
<sequence length="467" mass="50952">MSKEASAFIDTSTECAICLNTLDSEEAITLTCGHRWHLACLREQLENAQPSHATRLIFTGCRCAKCFAICDHPELENLTRRTDELREKVDVLILEQIKADSPEQLKDESISKELLLDEGRRTYAFYLCGSCDEPYFGGTIDCADDAAGELKTSEERLCPSCSPKAQVVCQEIISHRPSASINTNSATKALPSQPSFATNTSFATANDAQQYESTTPAASYFVDSSDDEEHHHQGLHFGNDPLAKLSRANEDEFAAFSSTPTRTTKSTPIEISFKNPEETSNSNDMASKKSRAAPVIATRVPVPPPAKEVVVATTTVTKPAPQDQEGHFDVAQTIYGATKDAWAWGKTVAVISNVLGLTEAVAEKVLDTAVHMSLPAIDQDVVTPNLKKLDDEIVSPVILAVWKLIEPAVGKADEMVLKPVIDEVLPRVLAPLGMFDQKKRDLDAKKKDERNAMIDASPTPEIVPALN</sequence>
<organism evidence="4 5">
    <name type="scientific">Discostella pseudostelligera</name>
    <dbReference type="NCBI Taxonomy" id="259834"/>
    <lineage>
        <taxon>Eukaryota</taxon>
        <taxon>Sar</taxon>
        <taxon>Stramenopiles</taxon>
        <taxon>Ochrophyta</taxon>
        <taxon>Bacillariophyta</taxon>
        <taxon>Coscinodiscophyceae</taxon>
        <taxon>Thalassiosirophycidae</taxon>
        <taxon>Stephanodiscales</taxon>
        <taxon>Stephanodiscaceae</taxon>
        <taxon>Discostella</taxon>
    </lineage>
</organism>
<gene>
    <name evidence="4" type="ORF">ACHAWU_003688</name>
</gene>
<dbReference type="InterPro" id="IPR013083">
    <property type="entry name" value="Znf_RING/FYVE/PHD"/>
</dbReference>
<keyword evidence="1" id="KW-0863">Zinc-finger</keyword>
<dbReference type="Pfam" id="PF17123">
    <property type="entry name" value="zf-RING_11"/>
    <property type="match status" value="1"/>
</dbReference>
<dbReference type="PANTHER" id="PTHR45943:SF2">
    <property type="entry name" value="RING-TYPE DOMAIN-CONTAINING PROTEIN"/>
    <property type="match status" value="1"/>
</dbReference>
<dbReference type="SUPFAM" id="SSF57850">
    <property type="entry name" value="RING/U-box"/>
    <property type="match status" value="1"/>
</dbReference>
<dbReference type="GO" id="GO:0008270">
    <property type="term" value="F:zinc ion binding"/>
    <property type="evidence" value="ECO:0007669"/>
    <property type="project" value="UniProtKB-KW"/>
</dbReference>
<feature type="region of interest" description="Disordered" evidence="2">
    <location>
        <begin position="448"/>
        <end position="467"/>
    </location>
</feature>
<dbReference type="Proteomes" id="UP001530293">
    <property type="component" value="Unassembled WGS sequence"/>
</dbReference>
<evidence type="ECO:0000259" key="3">
    <source>
        <dbReference type="PROSITE" id="PS50089"/>
    </source>
</evidence>
<evidence type="ECO:0000256" key="1">
    <source>
        <dbReference type="PROSITE-ProRule" id="PRU00175"/>
    </source>
</evidence>
<feature type="domain" description="RING-type" evidence="3">
    <location>
        <begin position="15"/>
        <end position="66"/>
    </location>
</feature>
<comment type="caution">
    <text evidence="4">The sequence shown here is derived from an EMBL/GenBank/DDBJ whole genome shotgun (WGS) entry which is preliminary data.</text>
</comment>
<evidence type="ECO:0000256" key="2">
    <source>
        <dbReference type="SAM" id="MobiDB-lite"/>
    </source>
</evidence>
<evidence type="ECO:0000313" key="4">
    <source>
        <dbReference type="EMBL" id="KAL3771513.1"/>
    </source>
</evidence>
<accession>A0ABD3N5Y7</accession>
<dbReference type="PROSITE" id="PS50089">
    <property type="entry name" value="ZF_RING_2"/>
    <property type="match status" value="1"/>
</dbReference>
<feature type="region of interest" description="Disordered" evidence="2">
    <location>
        <begin position="273"/>
        <end position="292"/>
    </location>
</feature>
<dbReference type="Gene3D" id="3.30.40.10">
    <property type="entry name" value="Zinc/RING finger domain, C3HC4 (zinc finger)"/>
    <property type="match status" value="1"/>
</dbReference>
<name>A0ABD3N5Y7_9STRA</name>
<keyword evidence="5" id="KW-1185">Reference proteome</keyword>